<feature type="domain" description="ABC3 transporter permease C-terminal" evidence="8">
    <location>
        <begin position="328"/>
        <end position="441"/>
    </location>
</feature>
<dbReference type="GO" id="GO:0005524">
    <property type="term" value="F:ATP binding"/>
    <property type="evidence" value="ECO:0007669"/>
    <property type="project" value="UniProtKB-KW"/>
</dbReference>
<dbReference type="Proteomes" id="UP000319383">
    <property type="component" value="Chromosome"/>
</dbReference>
<dbReference type="EMBL" id="CP036276">
    <property type="protein sequence ID" value="QDU45100.1"/>
    <property type="molecule type" value="Genomic_DNA"/>
</dbReference>
<keyword evidence="10" id="KW-1185">Reference proteome</keyword>
<feature type="transmembrane region" description="Helical" evidence="7">
    <location>
        <begin position="412"/>
        <end position="431"/>
    </location>
</feature>
<keyword evidence="2" id="KW-1003">Cell membrane</keyword>
<evidence type="ECO:0000256" key="5">
    <source>
        <dbReference type="ARBA" id="ARBA00023136"/>
    </source>
</evidence>
<evidence type="ECO:0000256" key="6">
    <source>
        <dbReference type="ARBA" id="ARBA00038076"/>
    </source>
</evidence>
<dbReference type="GO" id="GO:0005886">
    <property type="term" value="C:plasma membrane"/>
    <property type="evidence" value="ECO:0007669"/>
    <property type="project" value="UniProtKB-SubCell"/>
</dbReference>
<sequence length="448" mass="48431">MNVWRLVVREIAHRKLNFLLGLLSVAVAVGSLVGAMTLVRGNELRTGELLAAKQADVEKAIAKKEKEVAAAGAKLNDAMRKITKGLGFNILILPQDQDLNELHVEGTASKSMPESFVTTLAESRIVTINHLLPIVSKKLRWDEYDRTILLTGTRGEVPQAHRDPKKPLLDHVPAGTMVLGYQLHKQAGLKVGDTVTLLDREFKITETYPERGTADDSTAWVNLAEAQEMLGMQNLVNAILALECNCATVDRLAEIRNDIAAILPGTQVIERGPPALARAEARNKAQATAAAALKHEQAAGREALEREAAGRQLVEKQTEDFAAVLVPVVMIGCGVWIGFLALMNVRQRSNEIGILRAIGLKSTQILLIFLGKAILIGLAGALLGYAAGYFVGVSWSDFARNSVNSARLFEPRLLLLAIIIAPLLSGLASWLPAMLAARQDPAIVLQGD</sequence>
<dbReference type="KEGG" id="sdyn:Mal52_35880"/>
<keyword evidence="5 7" id="KW-0472">Membrane</keyword>
<dbReference type="PANTHER" id="PTHR30572">
    <property type="entry name" value="MEMBRANE COMPONENT OF TRANSPORTER-RELATED"/>
    <property type="match status" value="1"/>
</dbReference>
<evidence type="ECO:0000256" key="7">
    <source>
        <dbReference type="SAM" id="Phobius"/>
    </source>
</evidence>
<feature type="transmembrane region" description="Helical" evidence="7">
    <location>
        <begin position="321"/>
        <end position="345"/>
    </location>
</feature>
<gene>
    <name evidence="9" type="primary">macB_6</name>
    <name evidence="9" type="ORF">Mal52_35880</name>
</gene>
<comment type="similarity">
    <text evidence="6">Belongs to the ABC-4 integral membrane protein family.</text>
</comment>
<dbReference type="InterPro" id="IPR003838">
    <property type="entry name" value="ABC3_permease_C"/>
</dbReference>
<dbReference type="PANTHER" id="PTHR30572:SF4">
    <property type="entry name" value="ABC TRANSPORTER PERMEASE YTRF"/>
    <property type="match status" value="1"/>
</dbReference>
<evidence type="ECO:0000256" key="1">
    <source>
        <dbReference type="ARBA" id="ARBA00004651"/>
    </source>
</evidence>
<dbReference type="GO" id="GO:0016787">
    <property type="term" value="F:hydrolase activity"/>
    <property type="evidence" value="ECO:0007669"/>
    <property type="project" value="UniProtKB-KW"/>
</dbReference>
<keyword evidence="9" id="KW-0547">Nucleotide-binding</keyword>
<dbReference type="AlphaFoldDB" id="A0A517ZRJ7"/>
<evidence type="ECO:0000313" key="10">
    <source>
        <dbReference type="Proteomes" id="UP000319383"/>
    </source>
</evidence>
<dbReference type="EC" id="3.6.3.-" evidence="9"/>
<evidence type="ECO:0000256" key="3">
    <source>
        <dbReference type="ARBA" id="ARBA00022692"/>
    </source>
</evidence>
<keyword evidence="4 7" id="KW-1133">Transmembrane helix</keyword>
<keyword evidence="9" id="KW-0378">Hydrolase</keyword>
<name>A0A517ZRJ7_9PLAN</name>
<evidence type="ECO:0000259" key="8">
    <source>
        <dbReference type="Pfam" id="PF02687"/>
    </source>
</evidence>
<organism evidence="9 10">
    <name type="scientific">Symmachiella dynata</name>
    <dbReference type="NCBI Taxonomy" id="2527995"/>
    <lineage>
        <taxon>Bacteria</taxon>
        <taxon>Pseudomonadati</taxon>
        <taxon>Planctomycetota</taxon>
        <taxon>Planctomycetia</taxon>
        <taxon>Planctomycetales</taxon>
        <taxon>Planctomycetaceae</taxon>
        <taxon>Symmachiella</taxon>
    </lineage>
</organism>
<accession>A0A517ZRJ7</accession>
<comment type="subcellular location">
    <subcellularLocation>
        <location evidence="1">Cell membrane</location>
        <topology evidence="1">Multi-pass membrane protein</topology>
    </subcellularLocation>
</comment>
<reference evidence="9 10" key="1">
    <citation type="submission" date="2019-02" db="EMBL/GenBank/DDBJ databases">
        <title>Deep-cultivation of Planctomycetes and their phenomic and genomic characterization uncovers novel biology.</title>
        <authorList>
            <person name="Wiegand S."/>
            <person name="Jogler M."/>
            <person name="Boedeker C."/>
            <person name="Pinto D."/>
            <person name="Vollmers J."/>
            <person name="Rivas-Marin E."/>
            <person name="Kohn T."/>
            <person name="Peeters S.H."/>
            <person name="Heuer A."/>
            <person name="Rast P."/>
            <person name="Oberbeckmann S."/>
            <person name="Bunk B."/>
            <person name="Jeske O."/>
            <person name="Meyerdierks A."/>
            <person name="Storesund J.E."/>
            <person name="Kallscheuer N."/>
            <person name="Luecker S."/>
            <person name="Lage O.M."/>
            <person name="Pohl T."/>
            <person name="Merkel B.J."/>
            <person name="Hornburger P."/>
            <person name="Mueller R.-W."/>
            <person name="Bruemmer F."/>
            <person name="Labrenz M."/>
            <person name="Spormann A.M."/>
            <person name="Op den Camp H."/>
            <person name="Overmann J."/>
            <person name="Amann R."/>
            <person name="Jetten M.S.M."/>
            <person name="Mascher T."/>
            <person name="Medema M.H."/>
            <person name="Devos D.P."/>
            <person name="Kaster A.-K."/>
            <person name="Ovreas L."/>
            <person name="Rohde M."/>
            <person name="Galperin M.Y."/>
            <person name="Jogler C."/>
        </authorList>
    </citation>
    <scope>NUCLEOTIDE SEQUENCE [LARGE SCALE GENOMIC DNA]</scope>
    <source>
        <strain evidence="9 10">Mal52</strain>
    </source>
</reference>
<proteinExistence type="inferred from homology"/>
<dbReference type="GO" id="GO:0022857">
    <property type="term" value="F:transmembrane transporter activity"/>
    <property type="evidence" value="ECO:0007669"/>
    <property type="project" value="TreeGrafter"/>
</dbReference>
<evidence type="ECO:0000256" key="2">
    <source>
        <dbReference type="ARBA" id="ARBA00022475"/>
    </source>
</evidence>
<protein>
    <submittedName>
        <fullName evidence="9">Macrolide export ATP-binding/permease protein MacB</fullName>
        <ecNumber evidence="9">3.6.3.-</ecNumber>
    </submittedName>
</protein>
<feature type="transmembrane region" description="Helical" evidence="7">
    <location>
        <begin position="366"/>
        <end position="392"/>
    </location>
</feature>
<keyword evidence="3 7" id="KW-0812">Transmembrane</keyword>
<dbReference type="InterPro" id="IPR050250">
    <property type="entry name" value="Macrolide_Exporter_MacB"/>
</dbReference>
<evidence type="ECO:0000256" key="4">
    <source>
        <dbReference type="ARBA" id="ARBA00022989"/>
    </source>
</evidence>
<evidence type="ECO:0000313" key="9">
    <source>
        <dbReference type="EMBL" id="QDU45100.1"/>
    </source>
</evidence>
<dbReference type="RefSeq" id="WP_145377456.1">
    <property type="nucleotide sequence ID" value="NZ_CP036276.1"/>
</dbReference>
<keyword evidence="9" id="KW-0067">ATP-binding</keyword>
<dbReference type="Pfam" id="PF02687">
    <property type="entry name" value="FtsX"/>
    <property type="match status" value="1"/>
</dbReference>